<organism evidence="2 3">
    <name type="scientific">Steinernema glaseri</name>
    <dbReference type="NCBI Taxonomy" id="37863"/>
    <lineage>
        <taxon>Eukaryota</taxon>
        <taxon>Metazoa</taxon>
        <taxon>Ecdysozoa</taxon>
        <taxon>Nematoda</taxon>
        <taxon>Chromadorea</taxon>
        <taxon>Rhabditida</taxon>
        <taxon>Tylenchina</taxon>
        <taxon>Panagrolaimomorpha</taxon>
        <taxon>Strongyloidoidea</taxon>
        <taxon>Steinernematidae</taxon>
        <taxon>Steinernema</taxon>
    </lineage>
</organism>
<evidence type="ECO:0000313" key="2">
    <source>
        <dbReference type="Proteomes" id="UP000095287"/>
    </source>
</evidence>
<feature type="region of interest" description="Disordered" evidence="1">
    <location>
        <begin position="109"/>
        <end position="157"/>
    </location>
</feature>
<dbReference type="Proteomes" id="UP000095287">
    <property type="component" value="Unplaced"/>
</dbReference>
<name>A0A1I7YBA7_9BILA</name>
<accession>A0A1I7YBA7</accession>
<dbReference type="AlphaFoldDB" id="A0A1I7YBA7"/>
<reference evidence="3" key="1">
    <citation type="submission" date="2016-11" db="UniProtKB">
        <authorList>
            <consortium name="WormBaseParasite"/>
        </authorList>
    </citation>
    <scope>IDENTIFICATION</scope>
</reference>
<sequence length="218" mass="24557">MAREDEKKQVGENAVTGVDIALTPVWRVAQLNHLSYLKDVTVTRPAAITRFFCRRWISKLKRKQSPRGLLFYSYGYSIRASSPGMLGNPTPSVVFRVKTTISSSYSTPFQKVDVSPLHPRRPSAAPHRLVDRPGGAQPDPHALRPLGPGAPSERRRVTGRLQTLRGRSAVRRLRLGPRELRLRARRVEPSDPRRPPSSSPIKVLSVRCRKCYSLFMPC</sequence>
<evidence type="ECO:0000256" key="1">
    <source>
        <dbReference type="SAM" id="MobiDB-lite"/>
    </source>
</evidence>
<dbReference type="WBParaSite" id="L893_g14635.t1">
    <property type="protein sequence ID" value="L893_g14635.t1"/>
    <property type="gene ID" value="L893_g14635"/>
</dbReference>
<evidence type="ECO:0000313" key="3">
    <source>
        <dbReference type="WBParaSite" id="L893_g14635.t1"/>
    </source>
</evidence>
<proteinExistence type="predicted"/>
<keyword evidence="2" id="KW-1185">Reference proteome</keyword>
<protein>
    <submittedName>
        <fullName evidence="3">MSP domain-containing protein</fullName>
    </submittedName>
</protein>